<proteinExistence type="predicted"/>
<evidence type="ECO:0000313" key="1">
    <source>
        <dbReference type="EMBL" id="OCT55662.1"/>
    </source>
</evidence>
<name>A0A974BPH4_XENLA</name>
<organism evidence="1">
    <name type="scientific">Xenopus laevis</name>
    <name type="common">African clawed frog</name>
    <dbReference type="NCBI Taxonomy" id="8355"/>
    <lineage>
        <taxon>Eukaryota</taxon>
        <taxon>Metazoa</taxon>
        <taxon>Chordata</taxon>
        <taxon>Craniata</taxon>
        <taxon>Vertebrata</taxon>
        <taxon>Euteleostomi</taxon>
        <taxon>Amphibia</taxon>
        <taxon>Batrachia</taxon>
        <taxon>Anura</taxon>
        <taxon>Pipoidea</taxon>
        <taxon>Pipidae</taxon>
        <taxon>Xenopodinae</taxon>
        <taxon>Xenopus</taxon>
        <taxon>Xenopus</taxon>
    </lineage>
</organism>
<sequence length="88" mass="9513">MSSSVFGVKTGMDLFFCSLVCTLQTEGPPDTLSTADISLTIDENLMGTPYYIKGTVSAEGFTFVVRSDMIGTQRKGREGTESENKSKT</sequence>
<dbReference type="EMBL" id="KV478522">
    <property type="protein sequence ID" value="OCT55662.1"/>
    <property type="molecule type" value="Genomic_DNA"/>
</dbReference>
<gene>
    <name evidence="1" type="ORF">XELAEV_18000223mg</name>
</gene>
<dbReference type="Proteomes" id="UP000694892">
    <property type="component" value="Unassembled WGS sequence"/>
</dbReference>
<reference evidence="1" key="1">
    <citation type="submission" date="2016-05" db="EMBL/GenBank/DDBJ databases">
        <title>WGS assembly of Xenopus laevis.</title>
        <authorList>
            <person name="Session A."/>
            <person name="Uno Y."/>
            <person name="Kwon T."/>
            <person name="Chapman J."/>
            <person name="Toyoda A."/>
            <person name="Takahashi S."/>
            <person name="Fukui A."/>
            <person name="Hikosaka A."/>
            <person name="Putnam N."/>
            <person name="Stites J."/>
            <person name="Van Heeringen S."/>
            <person name="Quigley I."/>
            <person name="Heinz S."/>
            <person name="Hellsten U."/>
            <person name="Lyons J."/>
            <person name="Suzuki A."/>
            <person name="Kondo M."/>
            <person name="Ogino H."/>
            <person name="Ochi H."/>
            <person name="Bogdanovic O."/>
            <person name="Lister R."/>
            <person name="Georgiou G."/>
            <person name="Paranjpe S."/>
            <person name="Van Kruijsbergen I."/>
            <person name="Mozaffari S."/>
            <person name="Shu S."/>
            <person name="Schmutz J."/>
            <person name="Jenkins J."/>
            <person name="Grimwood J."/>
            <person name="Carlson J."/>
            <person name="Mitros T."/>
            <person name="Simakov O."/>
            <person name="Heald R."/>
            <person name="Miller K."/>
            <person name="Haudenschild C."/>
            <person name="Kuroki Y."/>
            <person name="Tanaka T."/>
            <person name="Michiue T."/>
            <person name="Watanabe M."/>
            <person name="Kinoshita T."/>
            <person name="Ohta Y."/>
            <person name="Mawaribuchi S."/>
            <person name="Suzuki Y."/>
            <person name="Haramoto Y."/>
            <person name="Yamamoto T."/>
            <person name="Takagi C."/>
            <person name="Kitzman J."/>
            <person name="Shendure J."/>
            <person name="Nakayama T."/>
            <person name="Izutsu Y."/>
            <person name="Robert J."/>
            <person name="Dichmann D."/>
            <person name="Flajnik M."/>
            <person name="Houston D."/>
            <person name="Marcotte E."/>
            <person name="Wallingford J."/>
            <person name="Ito Y."/>
            <person name="Asashima M."/>
            <person name="Ueno N."/>
            <person name="Matsuda Y."/>
            <person name="Jan Veenstra G."/>
            <person name="Fujiyama A."/>
            <person name="Harland R."/>
            <person name="Taira M."/>
            <person name="Rokhsar D.S."/>
        </authorList>
    </citation>
    <scope>NUCLEOTIDE SEQUENCE</scope>
    <source>
        <strain evidence="1">J</strain>
        <tissue evidence="1">Blood</tissue>
    </source>
</reference>
<dbReference type="AlphaFoldDB" id="A0A974BPH4"/>
<accession>A0A974BPH4</accession>
<protein>
    <submittedName>
        <fullName evidence="1">Uncharacterized protein</fullName>
    </submittedName>
</protein>